<evidence type="ECO:0000313" key="3">
    <source>
        <dbReference type="Proteomes" id="UP000190042"/>
    </source>
</evidence>
<feature type="transmembrane region" description="Helical" evidence="1">
    <location>
        <begin position="38"/>
        <end position="61"/>
    </location>
</feature>
<reference evidence="3" key="1">
    <citation type="submission" date="2017-02" db="EMBL/GenBank/DDBJ databases">
        <authorList>
            <person name="Varghese N."/>
            <person name="Submissions S."/>
        </authorList>
    </citation>
    <scope>NUCLEOTIDE SEQUENCE [LARGE SCALE GENOMIC DNA]</scope>
    <source>
        <strain evidence="3">DSM 23966</strain>
    </source>
</reference>
<keyword evidence="1" id="KW-0472">Membrane</keyword>
<keyword evidence="1" id="KW-0812">Transmembrane</keyword>
<dbReference type="EMBL" id="FUYJ01000006">
    <property type="protein sequence ID" value="SKB02221.1"/>
    <property type="molecule type" value="Genomic_DNA"/>
</dbReference>
<gene>
    <name evidence="2" type="ORF">SAMN04244570_2871</name>
</gene>
<dbReference type="RefSeq" id="WP_078818099.1">
    <property type="nucleotide sequence ID" value="NZ_FUYJ01000006.1"/>
</dbReference>
<accession>A0A1T4YLS6</accession>
<protein>
    <recommendedName>
        <fullName evidence="4">DUF3311 domain-containing protein</fullName>
    </recommendedName>
</protein>
<name>A0A1T4YLS6_9BACL</name>
<proteinExistence type="predicted"/>
<organism evidence="2 3">
    <name type="scientific">Sporosarcina newyorkensis</name>
    <dbReference type="NCBI Taxonomy" id="759851"/>
    <lineage>
        <taxon>Bacteria</taxon>
        <taxon>Bacillati</taxon>
        <taxon>Bacillota</taxon>
        <taxon>Bacilli</taxon>
        <taxon>Bacillales</taxon>
        <taxon>Caryophanaceae</taxon>
        <taxon>Sporosarcina</taxon>
    </lineage>
</organism>
<evidence type="ECO:0000313" key="2">
    <source>
        <dbReference type="EMBL" id="SKB02221.1"/>
    </source>
</evidence>
<dbReference type="AlphaFoldDB" id="A0A1T4YLS6"/>
<evidence type="ECO:0000256" key="1">
    <source>
        <dbReference type="SAM" id="Phobius"/>
    </source>
</evidence>
<keyword evidence="3" id="KW-1185">Reference proteome</keyword>
<feature type="transmembrane region" description="Helical" evidence="1">
    <location>
        <begin position="6"/>
        <end position="26"/>
    </location>
</feature>
<dbReference type="Proteomes" id="UP000190042">
    <property type="component" value="Unassembled WGS sequence"/>
</dbReference>
<keyword evidence="1" id="KW-1133">Transmembrane helix</keyword>
<sequence length="74" mass="8517">MSKKKFTTIYILTVTIPFLLLIFPLYEIANRATPIIMGLPFSFFFIILFILLTFAAILILYKLDPDNALEEGED</sequence>
<evidence type="ECO:0008006" key="4">
    <source>
        <dbReference type="Google" id="ProtNLM"/>
    </source>
</evidence>